<proteinExistence type="predicted"/>
<keyword evidence="2" id="KW-1185">Reference proteome</keyword>
<organism evidence="1 2">
    <name type="scientific">Larimichthys crocea</name>
    <name type="common">Large yellow croaker</name>
    <name type="synonym">Pseudosciaena crocea</name>
    <dbReference type="NCBI Taxonomy" id="215358"/>
    <lineage>
        <taxon>Eukaryota</taxon>
        <taxon>Metazoa</taxon>
        <taxon>Chordata</taxon>
        <taxon>Craniata</taxon>
        <taxon>Vertebrata</taxon>
        <taxon>Euteleostomi</taxon>
        <taxon>Actinopterygii</taxon>
        <taxon>Neopterygii</taxon>
        <taxon>Teleostei</taxon>
        <taxon>Neoteleostei</taxon>
        <taxon>Acanthomorphata</taxon>
        <taxon>Eupercaria</taxon>
        <taxon>Sciaenidae</taxon>
        <taxon>Larimichthys</taxon>
    </lineage>
</organism>
<dbReference type="Proteomes" id="UP000793456">
    <property type="component" value="Chromosome VIII"/>
</dbReference>
<gene>
    <name evidence="1" type="ORF">E3U43_013268</name>
</gene>
<name>A0ACD3R989_LARCR</name>
<evidence type="ECO:0000313" key="1">
    <source>
        <dbReference type="EMBL" id="TMS15975.1"/>
    </source>
</evidence>
<evidence type="ECO:0000313" key="2">
    <source>
        <dbReference type="Proteomes" id="UP000793456"/>
    </source>
</evidence>
<dbReference type="EMBL" id="CM011681">
    <property type="protein sequence ID" value="TMS15975.1"/>
    <property type="molecule type" value="Genomic_DNA"/>
</dbReference>
<comment type="caution">
    <text evidence="1">The sequence shown here is derived from an EMBL/GenBank/DDBJ whole genome shotgun (WGS) entry which is preliminary data.</text>
</comment>
<reference evidence="1" key="1">
    <citation type="submission" date="2018-11" db="EMBL/GenBank/DDBJ databases">
        <title>The sequence and de novo assembly of Larimichthys crocea genome using PacBio and Hi-C technologies.</title>
        <authorList>
            <person name="Xu P."/>
            <person name="Chen B."/>
            <person name="Zhou Z."/>
            <person name="Ke Q."/>
            <person name="Wu Y."/>
            <person name="Bai H."/>
            <person name="Pu F."/>
        </authorList>
    </citation>
    <scope>NUCLEOTIDE SEQUENCE</scope>
    <source>
        <tissue evidence="1">Muscle</tissue>
    </source>
</reference>
<accession>A0ACD3R989</accession>
<sequence length="249" mass="27611">MVAGLRSGLPSYYKSEIQRWMQRSGLQKEKEKRREAPGLVMSRQRLPLIGTAGSKTTAKPPLSSPALHQAKHRKRNRRQTSSSSSSSHPHPGPPSILLSDTTMTPWGGLALSEPSFTSIPPRPPAPPPPPPPAPQPTPSTPYRGRQNAELEEVSSSSFNSEVPSPPAAVHQDNADGGVRELRMKGGRVKVLPQHRVPHPPRLPPLRPVTNLSFSRSFTFSFFELPLHQTPRCRAERIKNLMLLLRQLHY</sequence>
<protein>
    <submittedName>
        <fullName evidence="1">Uncharacterized protein</fullName>
    </submittedName>
</protein>